<dbReference type="GeneID" id="92663546"/>
<dbReference type="EMBL" id="LKKS01000121">
    <property type="protein sequence ID" value="KPM60398.1"/>
    <property type="molecule type" value="Genomic_DNA"/>
</dbReference>
<sequence length="86" mass="9421">MEYIAKAKTPAQSRSGYTENKCVRNEFERQEDETKGGKPLRGQVREHQTSIIAARAATPLTKLAKMTDVPDGTAQAVLSGLGKRTM</sequence>
<organism evidence="1 2">
    <name type="scientific">Pseudomonas putida</name>
    <name type="common">Arthrobacter siderocapsulatus</name>
    <dbReference type="NCBI Taxonomy" id="303"/>
    <lineage>
        <taxon>Bacteria</taxon>
        <taxon>Pseudomonadati</taxon>
        <taxon>Pseudomonadota</taxon>
        <taxon>Gammaproteobacteria</taxon>
        <taxon>Pseudomonadales</taxon>
        <taxon>Pseudomonadaceae</taxon>
        <taxon>Pseudomonas</taxon>
    </lineage>
</organism>
<dbReference type="RefSeq" id="WP_015272221.1">
    <property type="nucleotide sequence ID" value="NZ_LKKS01000121.1"/>
</dbReference>
<accession>A0A0P7C3A9</accession>
<comment type="caution">
    <text evidence="1">The sequence shown here is derived from an EMBL/GenBank/DDBJ whole genome shotgun (WGS) entry which is preliminary data.</text>
</comment>
<name>A0A0P7C3A9_PSEPU</name>
<evidence type="ECO:0000313" key="1">
    <source>
        <dbReference type="EMBL" id="KPM60398.1"/>
    </source>
</evidence>
<evidence type="ECO:0000313" key="2">
    <source>
        <dbReference type="Proteomes" id="UP000050437"/>
    </source>
</evidence>
<dbReference type="Proteomes" id="UP000050437">
    <property type="component" value="Unassembled WGS sequence"/>
</dbReference>
<protein>
    <submittedName>
        <fullName evidence="1">Uncharacterized protein</fullName>
    </submittedName>
</protein>
<proteinExistence type="predicted"/>
<reference evidence="1 2" key="1">
    <citation type="submission" date="2015-10" db="EMBL/GenBank/DDBJ databases">
        <title>Pseudomonas putida clinical strains.</title>
        <authorList>
            <person name="Molina L."/>
            <person name="Udaondo Z."/>
        </authorList>
    </citation>
    <scope>NUCLEOTIDE SEQUENCE [LARGE SCALE GENOMIC DNA]</scope>
    <source>
        <strain evidence="1 2">HB13667</strain>
    </source>
</reference>
<gene>
    <name evidence="1" type="ORF">HB13667_22470</name>
</gene>
<dbReference type="AlphaFoldDB" id="A0A0P7C3A9"/>